<dbReference type="InterPro" id="IPR029069">
    <property type="entry name" value="HotDog_dom_sf"/>
</dbReference>
<dbReference type="Proteomes" id="UP001597186">
    <property type="component" value="Unassembled WGS sequence"/>
</dbReference>
<comment type="catalytic activity">
    <reaction evidence="3">
        <text>a long-chain fatty acyl-CoA + H2O = a long-chain fatty acid + CoA + H(+)</text>
        <dbReference type="Rhea" id="RHEA:67680"/>
        <dbReference type="ChEBI" id="CHEBI:15377"/>
        <dbReference type="ChEBI" id="CHEBI:15378"/>
        <dbReference type="ChEBI" id="CHEBI:57287"/>
        <dbReference type="ChEBI" id="CHEBI:57560"/>
        <dbReference type="ChEBI" id="CHEBI:83139"/>
    </reaction>
</comment>
<dbReference type="PANTHER" id="PTHR43240:SF20">
    <property type="entry name" value="MEDIUM_LONG-CHAIN ACYL-COA THIOESTERASE YIGI"/>
    <property type="match status" value="1"/>
</dbReference>
<name>A0ABW4EHA7_9RHOB</name>
<feature type="domain" description="Thioesterase" evidence="8">
    <location>
        <begin position="56"/>
        <end position="126"/>
    </location>
</feature>
<evidence type="ECO:0000256" key="1">
    <source>
        <dbReference type="ARBA" id="ARBA00022801"/>
    </source>
</evidence>
<reference evidence="10" key="1">
    <citation type="journal article" date="2019" name="Int. J. Syst. Evol. Microbiol.">
        <title>The Global Catalogue of Microorganisms (GCM) 10K type strain sequencing project: providing services to taxonomists for standard genome sequencing and annotation.</title>
        <authorList>
            <consortium name="The Broad Institute Genomics Platform"/>
            <consortium name="The Broad Institute Genome Sequencing Center for Infectious Disease"/>
            <person name="Wu L."/>
            <person name="Ma J."/>
        </authorList>
    </citation>
    <scope>NUCLEOTIDE SEQUENCE [LARGE SCALE GENOMIC DNA]</scope>
    <source>
        <strain evidence="10">CGMCC 1.12477</strain>
    </source>
</reference>
<evidence type="ECO:0000313" key="10">
    <source>
        <dbReference type="Proteomes" id="UP001597186"/>
    </source>
</evidence>
<keyword evidence="10" id="KW-1185">Reference proteome</keyword>
<dbReference type="Pfam" id="PF03061">
    <property type="entry name" value="4HBT"/>
    <property type="match status" value="1"/>
</dbReference>
<comment type="catalytic activity">
    <reaction evidence="7">
        <text>a medium-chain fatty acyl-CoA + H2O = a medium-chain fatty acid + CoA + H(+)</text>
        <dbReference type="Rhea" id="RHEA:68184"/>
        <dbReference type="ChEBI" id="CHEBI:15377"/>
        <dbReference type="ChEBI" id="CHEBI:15378"/>
        <dbReference type="ChEBI" id="CHEBI:57287"/>
        <dbReference type="ChEBI" id="CHEBI:59558"/>
        <dbReference type="ChEBI" id="CHEBI:90546"/>
    </reaction>
</comment>
<dbReference type="EC" id="3.1.2.20" evidence="5"/>
<comment type="caution">
    <text evidence="9">The sequence shown here is derived from an EMBL/GenBank/DDBJ whole genome shotgun (WGS) entry which is preliminary data.</text>
</comment>
<proteinExistence type="inferred from homology"/>
<dbReference type="RefSeq" id="WP_379917229.1">
    <property type="nucleotide sequence ID" value="NZ_JBHUDD010000142.1"/>
</dbReference>
<evidence type="ECO:0000256" key="4">
    <source>
        <dbReference type="ARBA" id="ARBA00038381"/>
    </source>
</evidence>
<comment type="similarity">
    <text evidence="4">Belongs to the YigI thioesterase family.</text>
</comment>
<evidence type="ECO:0000256" key="5">
    <source>
        <dbReference type="ARBA" id="ARBA00038894"/>
    </source>
</evidence>
<gene>
    <name evidence="9" type="ORF">ACFTOW_15295</name>
</gene>
<dbReference type="PANTHER" id="PTHR43240">
    <property type="entry name" value="1,4-DIHYDROXY-2-NAPHTHOYL-COA THIOESTERASE 1"/>
    <property type="match status" value="1"/>
</dbReference>
<evidence type="ECO:0000256" key="6">
    <source>
        <dbReference type="ARBA" id="ARBA00040062"/>
    </source>
</evidence>
<evidence type="ECO:0000256" key="3">
    <source>
        <dbReference type="ARBA" id="ARBA00036002"/>
    </source>
</evidence>
<organism evidence="9 10">
    <name type="scientific">Lacimonas salitolerans</name>
    <dbReference type="NCBI Taxonomy" id="1323750"/>
    <lineage>
        <taxon>Bacteria</taxon>
        <taxon>Pseudomonadati</taxon>
        <taxon>Pseudomonadota</taxon>
        <taxon>Alphaproteobacteria</taxon>
        <taxon>Rhodobacterales</taxon>
        <taxon>Paracoccaceae</taxon>
        <taxon>Lacimonas</taxon>
    </lineage>
</organism>
<accession>A0ABW4EHA7</accession>
<sequence>MTETAFVPRCADFDTRVRSSFDRQAMMRSMGAVLDEVLPGHVSISMPYAAEFTQQHGFLHGGAVASVLDSACGYAGFSLMDAESAVLTVEFKINFVAPAQGQRFRFAADVIKPGRTLILTEGRAHALAEDGSARLIATMTATLMAVRDRGIAG</sequence>
<dbReference type="CDD" id="cd03443">
    <property type="entry name" value="PaaI_thioesterase"/>
    <property type="match status" value="1"/>
</dbReference>
<dbReference type="GO" id="GO:0016787">
    <property type="term" value="F:hydrolase activity"/>
    <property type="evidence" value="ECO:0007669"/>
    <property type="project" value="UniProtKB-KW"/>
</dbReference>
<dbReference type="SUPFAM" id="SSF54637">
    <property type="entry name" value="Thioesterase/thiol ester dehydrase-isomerase"/>
    <property type="match status" value="1"/>
</dbReference>
<keyword evidence="1 9" id="KW-0378">Hydrolase</keyword>
<dbReference type="InterPro" id="IPR006683">
    <property type="entry name" value="Thioestr_dom"/>
</dbReference>
<comment type="catalytic activity">
    <reaction evidence="2">
        <text>a fatty acyl-CoA + H2O = a fatty acid + CoA + H(+)</text>
        <dbReference type="Rhea" id="RHEA:16781"/>
        <dbReference type="ChEBI" id="CHEBI:15377"/>
        <dbReference type="ChEBI" id="CHEBI:15378"/>
        <dbReference type="ChEBI" id="CHEBI:28868"/>
        <dbReference type="ChEBI" id="CHEBI:57287"/>
        <dbReference type="ChEBI" id="CHEBI:77636"/>
        <dbReference type="EC" id="3.1.2.20"/>
    </reaction>
</comment>
<dbReference type="InterPro" id="IPR003736">
    <property type="entry name" value="PAAI_dom"/>
</dbReference>
<evidence type="ECO:0000259" key="8">
    <source>
        <dbReference type="Pfam" id="PF03061"/>
    </source>
</evidence>
<dbReference type="NCBIfam" id="TIGR00369">
    <property type="entry name" value="unchar_dom_1"/>
    <property type="match status" value="1"/>
</dbReference>
<dbReference type="Gene3D" id="3.10.129.10">
    <property type="entry name" value="Hotdog Thioesterase"/>
    <property type="match status" value="1"/>
</dbReference>
<evidence type="ECO:0000256" key="7">
    <source>
        <dbReference type="ARBA" id="ARBA00048062"/>
    </source>
</evidence>
<dbReference type="EMBL" id="JBHUDD010000142">
    <property type="protein sequence ID" value="MFD1510750.1"/>
    <property type="molecule type" value="Genomic_DNA"/>
</dbReference>
<evidence type="ECO:0000256" key="2">
    <source>
        <dbReference type="ARBA" id="ARBA00035880"/>
    </source>
</evidence>
<protein>
    <recommendedName>
        <fullName evidence="6">Medium/long-chain acyl-CoA thioesterase YigI</fullName>
        <ecNumber evidence="5">3.1.2.20</ecNumber>
    </recommendedName>
</protein>
<evidence type="ECO:0000313" key="9">
    <source>
        <dbReference type="EMBL" id="MFD1510750.1"/>
    </source>
</evidence>